<evidence type="ECO:0000313" key="2">
    <source>
        <dbReference type="Proteomes" id="UP000051952"/>
    </source>
</evidence>
<evidence type="ECO:0000313" key="1">
    <source>
        <dbReference type="EMBL" id="CUE63634.1"/>
    </source>
</evidence>
<proteinExistence type="predicted"/>
<dbReference type="Proteomes" id="UP000051952">
    <property type="component" value="Unassembled WGS sequence"/>
</dbReference>
<organism evidence="1 2">
    <name type="scientific">Bodo saltans</name>
    <name type="common">Flagellated protozoan</name>
    <dbReference type="NCBI Taxonomy" id="75058"/>
    <lineage>
        <taxon>Eukaryota</taxon>
        <taxon>Discoba</taxon>
        <taxon>Euglenozoa</taxon>
        <taxon>Kinetoplastea</taxon>
        <taxon>Metakinetoplastina</taxon>
        <taxon>Eubodonida</taxon>
        <taxon>Bodonidae</taxon>
        <taxon>Bodo</taxon>
    </lineage>
</organism>
<dbReference type="EMBL" id="CYKH01000038">
    <property type="protein sequence ID" value="CUE63634.1"/>
    <property type="molecule type" value="Genomic_DNA"/>
</dbReference>
<dbReference type="AlphaFoldDB" id="A0A0S4IQR3"/>
<reference evidence="2" key="1">
    <citation type="submission" date="2015-09" db="EMBL/GenBank/DDBJ databases">
        <authorList>
            <consortium name="Pathogen Informatics"/>
        </authorList>
    </citation>
    <scope>NUCLEOTIDE SEQUENCE [LARGE SCALE GENOMIC DNA]</scope>
    <source>
        <strain evidence="2">Lake Konstanz</strain>
    </source>
</reference>
<accession>A0A0S4IQR3</accession>
<protein>
    <submittedName>
        <fullName evidence="1">Bodo-specific multi-copy gene family, putative</fullName>
    </submittedName>
</protein>
<gene>
    <name evidence="1" type="ORF">BSAL_50270</name>
</gene>
<dbReference type="VEuPathDB" id="TriTrypDB:BSAL_50270"/>
<name>A0A0S4IQR3_BODSA</name>
<keyword evidence="2" id="KW-1185">Reference proteome</keyword>
<sequence>MLSFLLENSFDSPSYGGPVKYYDPHTWPKHWTADDIKALLQKHVSQGEPAPNYDVLAKMLILDTEALAMIVRGYCKLPLLNVDEFLEENLGSGLNANPALVLEGRDEQVAVLDKATTVIPGTATRRVTYCNSIAGSGKSQFVKSFLLTKRKEAMERGLVIVRWCDKASWITLVKEDRLSRKNKKKVRNCRSSNKISYATAIEPNIWLNCGRPLRTDSNARGNYYWLPSETRKLLPSFGSLRKVAL</sequence>